<dbReference type="Proteomes" id="UP000030401">
    <property type="component" value="Unassembled WGS sequence"/>
</dbReference>
<proteinExistence type="predicted"/>
<feature type="domain" description="HTH gntR-type" evidence="4">
    <location>
        <begin position="7"/>
        <end position="75"/>
    </location>
</feature>
<dbReference type="InterPro" id="IPR008920">
    <property type="entry name" value="TF_FadR/GntR_C"/>
</dbReference>
<accession>A0A0A5GDB9</accession>
<dbReference type="GO" id="GO:0003677">
    <property type="term" value="F:DNA binding"/>
    <property type="evidence" value="ECO:0007669"/>
    <property type="project" value="UniProtKB-KW"/>
</dbReference>
<dbReference type="InterPro" id="IPR000524">
    <property type="entry name" value="Tscrpt_reg_HTH_GntR"/>
</dbReference>
<dbReference type="SMART" id="SM00345">
    <property type="entry name" value="HTH_GNTR"/>
    <property type="match status" value="1"/>
</dbReference>
<keyword evidence="3" id="KW-0804">Transcription</keyword>
<comment type="caution">
    <text evidence="5">The sequence shown here is derived from an EMBL/GenBank/DDBJ whole genome shotgun (WGS) entry which is preliminary data.</text>
</comment>
<dbReference type="EMBL" id="AVPG01000001">
    <property type="protein sequence ID" value="KGX89100.1"/>
    <property type="molecule type" value="Genomic_DNA"/>
</dbReference>
<dbReference type="SUPFAM" id="SSF46785">
    <property type="entry name" value="Winged helix' DNA-binding domain"/>
    <property type="match status" value="1"/>
</dbReference>
<name>A0A0A5GDB9_9BACI</name>
<dbReference type="PANTHER" id="PTHR43537">
    <property type="entry name" value="TRANSCRIPTIONAL REGULATOR, GNTR FAMILY"/>
    <property type="match status" value="1"/>
</dbReference>
<dbReference type="GO" id="GO:0003700">
    <property type="term" value="F:DNA-binding transcription factor activity"/>
    <property type="evidence" value="ECO:0007669"/>
    <property type="project" value="InterPro"/>
</dbReference>
<dbReference type="PRINTS" id="PR00035">
    <property type="entry name" value="HTHGNTR"/>
</dbReference>
<dbReference type="Pfam" id="PF00392">
    <property type="entry name" value="GntR"/>
    <property type="match status" value="1"/>
</dbReference>
<dbReference type="AlphaFoldDB" id="A0A0A5GDB9"/>
<dbReference type="InterPro" id="IPR036388">
    <property type="entry name" value="WH-like_DNA-bd_sf"/>
</dbReference>
<dbReference type="eggNOG" id="COG2186">
    <property type="taxonomic scope" value="Bacteria"/>
</dbReference>
<sequence>MTMPSKSKVYEEVLKELRHFIEDQGLSPGDKLPSERELAERLRAGRSSVREALRAMELLGLIETRRGEGTFLSAYQPFQTVEILSAFILQEATTRENLKATKQLLEKEAAIMAMHQLTLEDFQLLQDEIDQFEPGIDTFHYAFFCVIFRVIENQLLMKIWKLMEDFSRTIHQPVYRIDIYKQIVEALRTRDEVYLERLCATLYK</sequence>
<reference evidence="5 6" key="1">
    <citation type="submission" date="2013-08" db="EMBL/GenBank/DDBJ databases">
        <authorList>
            <person name="Huang J."/>
            <person name="Wang G."/>
        </authorList>
    </citation>
    <scope>NUCLEOTIDE SEQUENCE [LARGE SCALE GENOMIC DNA]</scope>
    <source>
        <strain evidence="5 6">JSM 072002</strain>
    </source>
</reference>
<evidence type="ECO:0000259" key="4">
    <source>
        <dbReference type="PROSITE" id="PS50949"/>
    </source>
</evidence>
<dbReference type="InterPro" id="IPR036390">
    <property type="entry name" value="WH_DNA-bd_sf"/>
</dbReference>
<dbReference type="SUPFAM" id="SSF48008">
    <property type="entry name" value="GntR ligand-binding domain-like"/>
    <property type="match status" value="1"/>
</dbReference>
<evidence type="ECO:0000313" key="5">
    <source>
        <dbReference type="EMBL" id="KGX89100.1"/>
    </source>
</evidence>
<dbReference type="STRING" id="1385512.N784_01875"/>
<gene>
    <name evidence="5" type="ORF">N784_01875</name>
</gene>
<protein>
    <submittedName>
        <fullName evidence="5">GntR family transcriptional regulator</fullName>
    </submittedName>
</protein>
<keyword evidence="1" id="KW-0805">Transcription regulation</keyword>
<organism evidence="5 6">
    <name type="scientific">Pontibacillus litoralis JSM 072002</name>
    <dbReference type="NCBI Taxonomy" id="1385512"/>
    <lineage>
        <taxon>Bacteria</taxon>
        <taxon>Bacillati</taxon>
        <taxon>Bacillota</taxon>
        <taxon>Bacilli</taxon>
        <taxon>Bacillales</taxon>
        <taxon>Bacillaceae</taxon>
        <taxon>Pontibacillus</taxon>
    </lineage>
</organism>
<dbReference type="CDD" id="cd07377">
    <property type="entry name" value="WHTH_GntR"/>
    <property type="match status" value="1"/>
</dbReference>
<evidence type="ECO:0000256" key="1">
    <source>
        <dbReference type="ARBA" id="ARBA00023015"/>
    </source>
</evidence>
<dbReference type="OrthoDB" id="9799482at2"/>
<dbReference type="PANTHER" id="PTHR43537:SF54">
    <property type="entry name" value="TRANSCRIPTIONAL REGULATOR, GNTR FAMILY"/>
    <property type="match status" value="1"/>
</dbReference>
<evidence type="ECO:0000256" key="3">
    <source>
        <dbReference type="ARBA" id="ARBA00023163"/>
    </source>
</evidence>
<dbReference type="PROSITE" id="PS50949">
    <property type="entry name" value="HTH_GNTR"/>
    <property type="match status" value="1"/>
</dbReference>
<evidence type="ECO:0000256" key="2">
    <source>
        <dbReference type="ARBA" id="ARBA00023125"/>
    </source>
</evidence>
<keyword evidence="6" id="KW-1185">Reference proteome</keyword>
<dbReference type="Gene3D" id="1.10.10.10">
    <property type="entry name" value="Winged helix-like DNA-binding domain superfamily/Winged helix DNA-binding domain"/>
    <property type="match status" value="1"/>
</dbReference>
<keyword evidence="2" id="KW-0238">DNA-binding</keyword>
<evidence type="ECO:0000313" key="6">
    <source>
        <dbReference type="Proteomes" id="UP000030401"/>
    </source>
</evidence>